<protein>
    <submittedName>
        <fullName evidence="1">Uncharacterized protein</fullName>
    </submittedName>
</protein>
<dbReference type="Proteomes" id="UP000095358">
    <property type="component" value="Unassembled WGS sequence"/>
</dbReference>
<keyword evidence="2" id="KW-1185">Reference proteome</keyword>
<evidence type="ECO:0000313" key="1">
    <source>
        <dbReference type="EMBL" id="OEJ84634.1"/>
    </source>
</evidence>
<sequence length="163" mass="19443">MKLKTEKEKQYEDKLELYKKRVLQLGIDNQDFLKANKHSAQQYIQQLLKLGIDTSVITSLNIFTDEDENLTYLVHFFKIVSENNELNGGLITLKELQYHFSNFNMMISKERLISIMSMHLDKWKTGISLMYLENDSRTKRSKVPSRQKLKKFWDGQRLEHRQL</sequence>
<dbReference type="EMBL" id="LPNN01000007">
    <property type="protein sequence ID" value="OEJ84634.1"/>
    <property type="molecule type" value="Genomic_DNA"/>
</dbReference>
<reference evidence="2" key="1">
    <citation type="journal article" date="2016" name="Genome Announc.">
        <title>Genome sequences of three species of Hanseniaspora isolated from spontaneous wine fermentations.</title>
        <authorList>
            <person name="Sternes P.R."/>
            <person name="Lee D."/>
            <person name="Kutyna D.R."/>
            <person name="Borneman A.R."/>
        </authorList>
    </citation>
    <scope>NUCLEOTIDE SEQUENCE [LARGE SCALE GENOMIC DNA]</scope>
    <source>
        <strain evidence="2">AWRI3580</strain>
    </source>
</reference>
<proteinExistence type="predicted"/>
<gene>
    <name evidence="1" type="ORF">AWRI3580_g3305</name>
</gene>
<accession>A0A1E5RCL4</accession>
<evidence type="ECO:0000313" key="2">
    <source>
        <dbReference type="Proteomes" id="UP000095358"/>
    </source>
</evidence>
<dbReference type="OrthoDB" id="283883at2759"/>
<dbReference type="VEuPathDB" id="FungiDB:AWRI3580_g3305"/>
<dbReference type="AlphaFoldDB" id="A0A1E5RCL4"/>
<comment type="caution">
    <text evidence="1">The sequence shown here is derived from an EMBL/GenBank/DDBJ whole genome shotgun (WGS) entry which is preliminary data.</text>
</comment>
<organism evidence="1 2">
    <name type="scientific">Hanseniaspora uvarum</name>
    <name type="common">Yeast</name>
    <name type="synonym">Kloeckera apiculata</name>
    <dbReference type="NCBI Taxonomy" id="29833"/>
    <lineage>
        <taxon>Eukaryota</taxon>
        <taxon>Fungi</taxon>
        <taxon>Dikarya</taxon>
        <taxon>Ascomycota</taxon>
        <taxon>Saccharomycotina</taxon>
        <taxon>Saccharomycetes</taxon>
        <taxon>Saccharomycodales</taxon>
        <taxon>Saccharomycodaceae</taxon>
        <taxon>Hanseniaspora</taxon>
    </lineage>
</organism>
<name>A0A1E5RCL4_HANUV</name>